<dbReference type="VEuPathDB" id="VectorBase:ASIC021234"/>
<proteinExistence type="predicted"/>
<sequence>MMKHLLRFRNEHSFPITPFGERFAWERRLQIRELVHHSRLGDRVAMGSVPTQRQCAVRLVEAQASPQAAFHHQQQPHQCNSVLTNASVLRKTETSIGGNASPQKAAAFLMLRHDHGSSRCVCACAP</sequence>
<organism evidence="1">
    <name type="scientific">Anopheles sinensis</name>
    <name type="common">Mosquito</name>
    <dbReference type="NCBI Taxonomy" id="74873"/>
    <lineage>
        <taxon>Eukaryota</taxon>
        <taxon>Metazoa</taxon>
        <taxon>Ecdysozoa</taxon>
        <taxon>Arthropoda</taxon>
        <taxon>Hexapoda</taxon>
        <taxon>Insecta</taxon>
        <taxon>Pterygota</taxon>
        <taxon>Neoptera</taxon>
        <taxon>Endopterygota</taxon>
        <taxon>Diptera</taxon>
        <taxon>Nematocera</taxon>
        <taxon>Culicoidea</taxon>
        <taxon>Culicidae</taxon>
        <taxon>Anophelinae</taxon>
        <taxon>Anopheles</taxon>
    </lineage>
</organism>
<evidence type="ECO:0000313" key="3">
    <source>
        <dbReference type="Proteomes" id="UP000030765"/>
    </source>
</evidence>
<dbReference type="Proteomes" id="UP000030765">
    <property type="component" value="Unassembled WGS sequence"/>
</dbReference>
<dbReference type="AlphaFoldDB" id="A0A084WRW0"/>
<dbReference type="EMBL" id="ATLV01026234">
    <property type="status" value="NOT_ANNOTATED_CDS"/>
    <property type="molecule type" value="Genomic_DNA"/>
</dbReference>
<evidence type="ECO:0000313" key="1">
    <source>
        <dbReference type="EMBL" id="KFB52954.1"/>
    </source>
</evidence>
<reference evidence="2" key="2">
    <citation type="submission" date="2020-05" db="UniProtKB">
        <authorList>
            <consortium name="EnsemblMetazoa"/>
        </authorList>
    </citation>
    <scope>IDENTIFICATION</scope>
</reference>
<accession>A0A084WRW0</accession>
<name>A0A084WRW0_ANOSI</name>
<dbReference type="EnsemblMetazoa" id="ASIC021234-RA">
    <property type="protein sequence ID" value="ASIC021234-PA"/>
    <property type="gene ID" value="ASIC021234"/>
</dbReference>
<protein>
    <submittedName>
        <fullName evidence="1">Uncharacterized protein LOC100866210</fullName>
    </submittedName>
</protein>
<reference evidence="1 3" key="1">
    <citation type="journal article" date="2014" name="BMC Genomics">
        <title>Genome sequence of Anopheles sinensis provides insight into genetics basis of mosquito competence for malaria parasites.</title>
        <authorList>
            <person name="Zhou D."/>
            <person name="Zhang D."/>
            <person name="Ding G."/>
            <person name="Shi L."/>
            <person name="Hou Q."/>
            <person name="Ye Y."/>
            <person name="Xu Y."/>
            <person name="Zhou H."/>
            <person name="Xiong C."/>
            <person name="Li S."/>
            <person name="Yu J."/>
            <person name="Hong S."/>
            <person name="Yu X."/>
            <person name="Zou P."/>
            <person name="Chen C."/>
            <person name="Chang X."/>
            <person name="Wang W."/>
            <person name="Lv Y."/>
            <person name="Sun Y."/>
            <person name="Ma L."/>
            <person name="Shen B."/>
            <person name="Zhu C."/>
        </authorList>
    </citation>
    <scope>NUCLEOTIDE SEQUENCE [LARGE SCALE GENOMIC DNA]</scope>
</reference>
<gene>
    <name evidence="1" type="ORF">ZHAS_00021234</name>
</gene>
<evidence type="ECO:0000313" key="2">
    <source>
        <dbReference type="EnsemblMetazoa" id="ASIC021234-PA"/>
    </source>
</evidence>
<dbReference type="EMBL" id="KE525408">
    <property type="protein sequence ID" value="KFB52954.1"/>
    <property type="molecule type" value="Genomic_DNA"/>
</dbReference>
<keyword evidence="3" id="KW-1185">Reference proteome</keyword>